<proteinExistence type="predicted"/>
<evidence type="ECO:0000256" key="2">
    <source>
        <dbReference type="SAM" id="MobiDB-lite"/>
    </source>
</evidence>
<dbReference type="GO" id="GO:0005697">
    <property type="term" value="C:telomerase holoenzyme complex"/>
    <property type="evidence" value="ECO:0007669"/>
    <property type="project" value="TreeGrafter"/>
</dbReference>
<evidence type="ECO:0000313" key="6">
    <source>
        <dbReference type="Proteomes" id="UP000325440"/>
    </source>
</evidence>
<dbReference type="InterPro" id="IPR045153">
    <property type="entry name" value="Est1/Ebs1-like"/>
</dbReference>
<evidence type="ECO:0000259" key="3">
    <source>
        <dbReference type="Pfam" id="PF10373"/>
    </source>
</evidence>
<dbReference type="PANTHER" id="PTHR15696:SF5">
    <property type="entry name" value="NONSENSE-MEDIATED MRNA DECAY FACTOR SMG7"/>
    <property type="match status" value="1"/>
</dbReference>
<sequence>MTSTENDMLLERLYAGTVGKADHLKEQICVSKDINSAETLACQQQLRIIYQQVLTLDLEYALDQKVEQDLWNHGFKNNINKLQQLAKDKKNAKRNEWNALFLSCLESAYGFYLTLLHSICLTFDLDLPFHKKLYGFCDTDDKPIGSTYLRKPQKISCNYICQYCLVHLGDIARYRNQNRQAESFYRHAIQLSPSSGQPYNQLALLEASRGDCLSTVFYYMRSINVRHPFLAAINNLNVTLNKYISSSQDMLYKTKITSNEFIQLFLAFHGVLMSKDIMKRQCYDGYIKSLSLSFTPLIATESFTSFKLQQMVVINMLAFNYIRNESSSIMTPCFPVIDLLATFLNAFLLPLYTMKESQNISEYYTLPAVKLILDWIQSDINVLNSPGFKSRLQIWPGLCKLLNGLSNDLDPEDYSHIPLPEDRLLQGFIMLESIHSKFILNPDDSTKINMNSLRASRLISFGIWFSSTSHSLIKAIKKDKEWSFEIVPSSSAGSHSIDLAADLETLSSYQQRQLLNSSERKSGILKFQSSNSSDIKPVLRNVDFDTMLKRNHETEIKQVKFRSPSPSSSSSSEAKWSLEDLDQTSSEFEKDQNAIKPTPIGYQLPHPINNLNSPKSNINPIINNFGQMHINGFPSSPENPYRFGQPLPNFTAWPQPPASWIDSIKQPQNNQQKHPIFPFMQNQPPPPVGQYSNGTWTNVNSSPINPHNTSLQNSLNHFNIRDDQQRNYYNGANNSSYYSLFNQPNNMMMSRNMETSQEPNNRSFATFHQQSLWSGPGPSPLERLLEQQRSRDASEGGT</sequence>
<dbReference type="InterPro" id="IPR011990">
    <property type="entry name" value="TPR-like_helical_dom_sf"/>
</dbReference>
<dbReference type="EMBL" id="CABPRJ010001429">
    <property type="protein sequence ID" value="VVC35937.1"/>
    <property type="molecule type" value="Genomic_DNA"/>
</dbReference>
<dbReference type="AlphaFoldDB" id="A0A5E4MWS0"/>
<feature type="region of interest" description="Disordered" evidence="2">
    <location>
        <begin position="557"/>
        <end position="590"/>
    </location>
</feature>
<reference evidence="5 6" key="1">
    <citation type="submission" date="2019-08" db="EMBL/GenBank/DDBJ databases">
        <authorList>
            <person name="Alioto T."/>
            <person name="Alioto T."/>
            <person name="Gomez Garrido J."/>
        </authorList>
    </citation>
    <scope>NUCLEOTIDE SEQUENCE [LARGE SCALE GENOMIC DNA]</scope>
</reference>
<dbReference type="Pfam" id="PF10374">
    <property type="entry name" value="EST1"/>
    <property type="match status" value="1"/>
</dbReference>
<gene>
    <name evidence="5" type="ORF">CINCED_3A014859</name>
</gene>
<evidence type="ECO:0000313" key="5">
    <source>
        <dbReference type="EMBL" id="VVC35937.1"/>
    </source>
</evidence>
<dbReference type="Proteomes" id="UP000325440">
    <property type="component" value="Unassembled WGS sequence"/>
</dbReference>
<protein>
    <submittedName>
        <fullName evidence="5">DNA/RNA-binding domain, Est1-type,Telomerase activating protein Est1,Tetratricopeptide-like helical</fullName>
    </submittedName>
</protein>
<dbReference type="Gene3D" id="1.25.40.10">
    <property type="entry name" value="Tetratricopeptide repeat domain"/>
    <property type="match status" value="1"/>
</dbReference>
<feature type="region of interest" description="Disordered" evidence="2">
    <location>
        <begin position="766"/>
        <end position="798"/>
    </location>
</feature>
<evidence type="ECO:0000256" key="1">
    <source>
        <dbReference type="ARBA" id="ARBA00023161"/>
    </source>
</evidence>
<name>A0A5E4MWS0_9HEMI</name>
<feature type="domain" description="DNA/RNA-binding" evidence="3">
    <location>
        <begin position="181"/>
        <end position="432"/>
    </location>
</feature>
<feature type="compositionally biased region" description="Basic and acidic residues" evidence="2">
    <location>
        <begin position="783"/>
        <end position="798"/>
    </location>
</feature>
<organism evidence="5 6">
    <name type="scientific">Cinara cedri</name>
    <dbReference type="NCBI Taxonomy" id="506608"/>
    <lineage>
        <taxon>Eukaryota</taxon>
        <taxon>Metazoa</taxon>
        <taxon>Ecdysozoa</taxon>
        <taxon>Arthropoda</taxon>
        <taxon>Hexapoda</taxon>
        <taxon>Insecta</taxon>
        <taxon>Pterygota</taxon>
        <taxon>Neoptera</taxon>
        <taxon>Paraneoptera</taxon>
        <taxon>Hemiptera</taxon>
        <taxon>Sternorrhyncha</taxon>
        <taxon>Aphidomorpha</taxon>
        <taxon>Aphidoidea</taxon>
        <taxon>Aphididae</taxon>
        <taxon>Lachninae</taxon>
        <taxon>Cinara</taxon>
    </lineage>
</organism>
<dbReference type="GO" id="GO:0042162">
    <property type="term" value="F:telomeric DNA binding"/>
    <property type="evidence" value="ECO:0007669"/>
    <property type="project" value="TreeGrafter"/>
</dbReference>
<keyword evidence="6" id="KW-1185">Reference proteome</keyword>
<dbReference type="Pfam" id="PF10373">
    <property type="entry name" value="EST1_DNA_bind"/>
    <property type="match status" value="1"/>
</dbReference>
<dbReference type="InterPro" id="IPR019458">
    <property type="entry name" value="Est1-like_N"/>
</dbReference>
<accession>A0A5E4MWS0</accession>
<feature type="domain" description="Telomerase activating protein Est1-like N-terminal" evidence="4">
    <location>
        <begin position="65"/>
        <end position="178"/>
    </location>
</feature>
<dbReference type="GO" id="GO:0070034">
    <property type="term" value="F:telomerase RNA binding"/>
    <property type="evidence" value="ECO:0007669"/>
    <property type="project" value="TreeGrafter"/>
</dbReference>
<keyword evidence="1" id="KW-0866">Nonsense-mediated mRNA decay</keyword>
<dbReference type="GO" id="GO:0000184">
    <property type="term" value="P:nuclear-transcribed mRNA catabolic process, nonsense-mediated decay"/>
    <property type="evidence" value="ECO:0007669"/>
    <property type="project" value="UniProtKB-KW"/>
</dbReference>
<dbReference type="SUPFAM" id="SSF48452">
    <property type="entry name" value="TPR-like"/>
    <property type="match status" value="1"/>
</dbReference>
<dbReference type="InterPro" id="IPR018834">
    <property type="entry name" value="DNA/RNA-bd_Est1-type"/>
</dbReference>
<dbReference type="PANTHER" id="PTHR15696">
    <property type="entry name" value="SMG-7 SUPPRESSOR WITH MORPHOLOGICAL EFFECT ON GENITALIA PROTEIN 7"/>
    <property type="match status" value="1"/>
</dbReference>
<feature type="compositionally biased region" description="Low complexity" evidence="2">
    <location>
        <begin position="563"/>
        <end position="572"/>
    </location>
</feature>
<evidence type="ECO:0000259" key="4">
    <source>
        <dbReference type="Pfam" id="PF10374"/>
    </source>
</evidence>
<dbReference type="OrthoDB" id="69928at2759"/>